<name>A0ABU6QHF8_9FABA</name>
<organism evidence="2 3">
    <name type="scientific">Stylosanthes scabra</name>
    <dbReference type="NCBI Taxonomy" id="79078"/>
    <lineage>
        <taxon>Eukaryota</taxon>
        <taxon>Viridiplantae</taxon>
        <taxon>Streptophyta</taxon>
        <taxon>Embryophyta</taxon>
        <taxon>Tracheophyta</taxon>
        <taxon>Spermatophyta</taxon>
        <taxon>Magnoliopsida</taxon>
        <taxon>eudicotyledons</taxon>
        <taxon>Gunneridae</taxon>
        <taxon>Pentapetalae</taxon>
        <taxon>rosids</taxon>
        <taxon>fabids</taxon>
        <taxon>Fabales</taxon>
        <taxon>Fabaceae</taxon>
        <taxon>Papilionoideae</taxon>
        <taxon>50 kb inversion clade</taxon>
        <taxon>dalbergioids sensu lato</taxon>
        <taxon>Dalbergieae</taxon>
        <taxon>Pterocarpus clade</taxon>
        <taxon>Stylosanthes</taxon>
    </lineage>
</organism>
<dbReference type="EMBL" id="JASCZI010000370">
    <property type="protein sequence ID" value="MED6111377.1"/>
    <property type="molecule type" value="Genomic_DNA"/>
</dbReference>
<gene>
    <name evidence="2" type="ORF">PIB30_051782</name>
</gene>
<comment type="caution">
    <text evidence="2">The sequence shown here is derived from an EMBL/GenBank/DDBJ whole genome shotgun (WGS) entry which is preliminary data.</text>
</comment>
<evidence type="ECO:0000256" key="1">
    <source>
        <dbReference type="SAM" id="MobiDB-lite"/>
    </source>
</evidence>
<accession>A0ABU6QHF8</accession>
<protein>
    <submittedName>
        <fullName evidence="2">Uncharacterized protein</fullName>
    </submittedName>
</protein>
<sequence length="59" mass="6570">MGMGLNWKESGCGQGRLRHNNNNKGGFPSSDEARGVDISSDDFRGQIFRRHFCGYGYGE</sequence>
<dbReference type="Proteomes" id="UP001341840">
    <property type="component" value="Unassembled WGS sequence"/>
</dbReference>
<evidence type="ECO:0000313" key="3">
    <source>
        <dbReference type="Proteomes" id="UP001341840"/>
    </source>
</evidence>
<keyword evidence="3" id="KW-1185">Reference proteome</keyword>
<evidence type="ECO:0000313" key="2">
    <source>
        <dbReference type="EMBL" id="MED6111377.1"/>
    </source>
</evidence>
<feature type="region of interest" description="Disordered" evidence="1">
    <location>
        <begin position="1"/>
        <end position="36"/>
    </location>
</feature>
<reference evidence="2 3" key="1">
    <citation type="journal article" date="2023" name="Plants (Basel)">
        <title>Bridging the Gap: Combining Genomics and Transcriptomics Approaches to Understand Stylosanthes scabra, an Orphan Legume from the Brazilian Caatinga.</title>
        <authorList>
            <person name="Ferreira-Neto J.R.C."/>
            <person name="da Silva M.D."/>
            <person name="Binneck E."/>
            <person name="de Melo N.F."/>
            <person name="da Silva R.H."/>
            <person name="de Melo A.L.T.M."/>
            <person name="Pandolfi V."/>
            <person name="Bustamante F.O."/>
            <person name="Brasileiro-Vidal A.C."/>
            <person name="Benko-Iseppon A.M."/>
        </authorList>
    </citation>
    <scope>NUCLEOTIDE SEQUENCE [LARGE SCALE GENOMIC DNA]</scope>
    <source>
        <tissue evidence="2">Leaves</tissue>
    </source>
</reference>
<proteinExistence type="predicted"/>